<evidence type="ECO:0000256" key="4">
    <source>
        <dbReference type="ARBA" id="ARBA00032089"/>
    </source>
</evidence>
<dbReference type="Gene3D" id="2.40.10.350">
    <property type="entry name" value="Rod shape-determining protein MreC, domain 2"/>
    <property type="match status" value="1"/>
</dbReference>
<dbReference type="InterPro" id="IPR007221">
    <property type="entry name" value="MreC"/>
</dbReference>
<feature type="domain" description="Rod shape-determining protein MreC beta-barrel core" evidence="8">
    <location>
        <begin position="122"/>
        <end position="272"/>
    </location>
</feature>
<evidence type="ECO:0000313" key="9">
    <source>
        <dbReference type="EMBL" id="AKF04599.1"/>
    </source>
</evidence>
<comment type="function">
    <text evidence="5">Involved in formation and maintenance of cell shape.</text>
</comment>
<dbReference type="STRING" id="927083.DB32_001748"/>
<evidence type="ECO:0000256" key="6">
    <source>
        <dbReference type="SAM" id="Coils"/>
    </source>
</evidence>
<dbReference type="NCBIfam" id="TIGR00219">
    <property type="entry name" value="mreC"/>
    <property type="match status" value="1"/>
</dbReference>
<evidence type="ECO:0000256" key="5">
    <source>
        <dbReference type="PIRNR" id="PIRNR038471"/>
    </source>
</evidence>
<dbReference type="InterPro" id="IPR042175">
    <property type="entry name" value="Cell/Rod_MreC_2"/>
</dbReference>
<dbReference type="Gene3D" id="2.40.10.340">
    <property type="entry name" value="Rod shape-determining protein MreC, domain 1"/>
    <property type="match status" value="1"/>
</dbReference>
<evidence type="ECO:0000313" key="10">
    <source>
        <dbReference type="Proteomes" id="UP000034883"/>
    </source>
</evidence>
<proteinExistence type="inferred from homology"/>
<reference evidence="9 10" key="1">
    <citation type="submission" date="2015-03" db="EMBL/GenBank/DDBJ databases">
        <title>Genome assembly of Sandaracinus amylolyticus DSM 53668.</title>
        <authorList>
            <person name="Sharma G."/>
            <person name="Subramanian S."/>
        </authorList>
    </citation>
    <scope>NUCLEOTIDE SEQUENCE [LARGE SCALE GENOMIC DNA]</scope>
    <source>
        <strain evidence="9 10">DSM 53668</strain>
    </source>
</reference>
<keyword evidence="6" id="KW-0175">Coiled coil</keyword>
<gene>
    <name evidence="9" type="ORF">DB32_001748</name>
</gene>
<feature type="coiled-coil region" evidence="6">
    <location>
        <begin position="69"/>
        <end position="96"/>
    </location>
</feature>
<dbReference type="RefSeq" id="WP_053231923.1">
    <property type="nucleotide sequence ID" value="NZ_CP011125.1"/>
</dbReference>
<feature type="region of interest" description="Disordered" evidence="7">
    <location>
        <begin position="276"/>
        <end position="299"/>
    </location>
</feature>
<name>A0A0F6SE54_9BACT</name>
<dbReference type="PANTHER" id="PTHR34138:SF1">
    <property type="entry name" value="CELL SHAPE-DETERMINING PROTEIN MREC"/>
    <property type="match status" value="1"/>
</dbReference>
<dbReference type="Pfam" id="PF04085">
    <property type="entry name" value="MreC"/>
    <property type="match status" value="1"/>
</dbReference>
<comment type="similarity">
    <text evidence="1 5">Belongs to the MreC family.</text>
</comment>
<dbReference type="GO" id="GO:0005886">
    <property type="term" value="C:plasma membrane"/>
    <property type="evidence" value="ECO:0007669"/>
    <property type="project" value="TreeGrafter"/>
</dbReference>
<dbReference type="KEGG" id="samy:DB32_001748"/>
<dbReference type="PIRSF" id="PIRSF038471">
    <property type="entry name" value="MreC"/>
    <property type="match status" value="1"/>
</dbReference>
<evidence type="ECO:0000259" key="8">
    <source>
        <dbReference type="Pfam" id="PF04085"/>
    </source>
</evidence>
<dbReference type="GO" id="GO:0008360">
    <property type="term" value="P:regulation of cell shape"/>
    <property type="evidence" value="ECO:0007669"/>
    <property type="project" value="UniProtKB-KW"/>
</dbReference>
<evidence type="ECO:0000256" key="3">
    <source>
        <dbReference type="ARBA" id="ARBA00022960"/>
    </source>
</evidence>
<keyword evidence="10" id="KW-1185">Reference proteome</keyword>
<dbReference type="InterPro" id="IPR055342">
    <property type="entry name" value="MreC_beta-barrel_core"/>
</dbReference>
<dbReference type="PANTHER" id="PTHR34138">
    <property type="entry name" value="CELL SHAPE-DETERMINING PROTEIN MREC"/>
    <property type="match status" value="1"/>
</dbReference>
<dbReference type="EMBL" id="CP011125">
    <property type="protein sequence ID" value="AKF04599.1"/>
    <property type="molecule type" value="Genomic_DNA"/>
</dbReference>
<keyword evidence="3 5" id="KW-0133">Cell shape</keyword>
<organism evidence="9 10">
    <name type="scientific">Sandaracinus amylolyticus</name>
    <dbReference type="NCBI Taxonomy" id="927083"/>
    <lineage>
        <taxon>Bacteria</taxon>
        <taxon>Pseudomonadati</taxon>
        <taxon>Myxococcota</taxon>
        <taxon>Polyangia</taxon>
        <taxon>Polyangiales</taxon>
        <taxon>Sandaracinaceae</taxon>
        <taxon>Sandaracinus</taxon>
    </lineage>
</organism>
<sequence length="299" mass="33599">MNQIKRVRDGIISFVLLALPFFVLSAHLRDPARINSVDEWILGGTSNFQSVAATAARWTSDVFEDYVYLVEVREENDRLRAQVARLEEERQRLASQGIENRRLRSLLQLRERLGGEVLAAQVIGKDVSPFFRVTRIEIDRGERDHVRPGMPVVAAQGLVGQVRRTFGRYCDVLLVVDRTSAVDVTVQRTGARGMLRGTGESERYMARIQYLGREDAVRVGDLVHTSGLGQRFPASILVGRVTRIVRQEFGLWQEVEVTPAVDFSSLEEVLVLTEGSREQSLAPAQGEDERDARARAAEL</sequence>
<evidence type="ECO:0000256" key="2">
    <source>
        <dbReference type="ARBA" id="ARBA00013855"/>
    </source>
</evidence>
<protein>
    <recommendedName>
        <fullName evidence="2 5">Cell shape-determining protein MreC</fullName>
    </recommendedName>
    <alternativeName>
        <fullName evidence="4 5">Cell shape protein MreC</fullName>
    </alternativeName>
</protein>
<accession>A0A0F6SE54</accession>
<feature type="compositionally biased region" description="Basic and acidic residues" evidence="7">
    <location>
        <begin position="290"/>
        <end position="299"/>
    </location>
</feature>
<dbReference type="AlphaFoldDB" id="A0A0F6SE54"/>
<dbReference type="Proteomes" id="UP000034883">
    <property type="component" value="Chromosome"/>
</dbReference>
<evidence type="ECO:0000256" key="7">
    <source>
        <dbReference type="SAM" id="MobiDB-lite"/>
    </source>
</evidence>
<evidence type="ECO:0000256" key="1">
    <source>
        <dbReference type="ARBA" id="ARBA00009369"/>
    </source>
</evidence>
<dbReference type="InterPro" id="IPR042177">
    <property type="entry name" value="Cell/Rod_1"/>
</dbReference>